<sequence>MAKLSRLEVMDLKNRYLSKLRDNNIPMDQVKHYISRDITDSKQAEKMIKELDKEFTKIKEDDLDLLLFDVLEILQETPAQWTVDKDNNIYTVYPHPVVSNGRVTGVEYKTHKSYYFEDTELFDRYIVLQNDIAKASKKKNGSGGRGRPSKFSAEQVAEWAKLKDQGYSYKTIAESNDVYATTIGSYVRKYKKKQQAG</sequence>
<evidence type="ECO:0000313" key="1">
    <source>
        <dbReference type="EMBL" id="KGP71515.1"/>
    </source>
</evidence>
<proteinExistence type="predicted"/>
<protein>
    <recommendedName>
        <fullName evidence="3">Resolvase HTH domain-containing protein</fullName>
    </recommendedName>
</protein>
<dbReference type="EMBL" id="AVBF01000060">
    <property type="protein sequence ID" value="KGP71515.1"/>
    <property type="molecule type" value="Genomic_DNA"/>
</dbReference>
<reference evidence="1 2" key="1">
    <citation type="journal article" date="2015" name="Stand. Genomic Sci.">
        <title>High quality draft genome sequence of the moderately halophilic bacterium Pontibacillus yanchengensis Y32(T) and comparison among Pontibacillus genomes.</title>
        <authorList>
            <person name="Huang J."/>
            <person name="Qiao Z.X."/>
            <person name="Tang J.W."/>
            <person name="Wang G."/>
        </authorList>
    </citation>
    <scope>NUCLEOTIDE SEQUENCE [LARGE SCALE GENOMIC DNA]</scope>
    <source>
        <strain evidence="1 2">Y32</strain>
    </source>
</reference>
<dbReference type="InterPro" id="IPR002514">
    <property type="entry name" value="Transposase_8"/>
</dbReference>
<dbReference type="GO" id="GO:0006313">
    <property type="term" value="P:DNA transposition"/>
    <property type="evidence" value="ECO:0007669"/>
    <property type="project" value="InterPro"/>
</dbReference>
<gene>
    <name evidence="1" type="ORF">N782_18515</name>
</gene>
<dbReference type="InterPro" id="IPR009057">
    <property type="entry name" value="Homeodomain-like_sf"/>
</dbReference>
<dbReference type="SUPFAM" id="SSF46689">
    <property type="entry name" value="Homeodomain-like"/>
    <property type="match status" value="1"/>
</dbReference>
<keyword evidence="2" id="KW-1185">Reference proteome</keyword>
<dbReference type="Pfam" id="PF01527">
    <property type="entry name" value="HTH_Tnp_1"/>
    <property type="match status" value="1"/>
</dbReference>
<evidence type="ECO:0008006" key="3">
    <source>
        <dbReference type="Google" id="ProtNLM"/>
    </source>
</evidence>
<dbReference type="GO" id="GO:0004803">
    <property type="term" value="F:transposase activity"/>
    <property type="evidence" value="ECO:0007669"/>
    <property type="project" value="InterPro"/>
</dbReference>
<dbReference type="Gene3D" id="1.10.10.60">
    <property type="entry name" value="Homeodomain-like"/>
    <property type="match status" value="1"/>
</dbReference>
<accession>A0A0A2TQC7</accession>
<dbReference type="Proteomes" id="UP000030147">
    <property type="component" value="Unassembled WGS sequence"/>
</dbReference>
<dbReference type="GO" id="GO:0003677">
    <property type="term" value="F:DNA binding"/>
    <property type="evidence" value="ECO:0007669"/>
    <property type="project" value="InterPro"/>
</dbReference>
<dbReference type="STRING" id="1385514.N782_18515"/>
<evidence type="ECO:0000313" key="2">
    <source>
        <dbReference type="Proteomes" id="UP000030147"/>
    </source>
</evidence>
<comment type="caution">
    <text evidence="1">The sequence shown here is derived from an EMBL/GenBank/DDBJ whole genome shotgun (WGS) entry which is preliminary data.</text>
</comment>
<name>A0A0A2TQC7_9BACI</name>
<organism evidence="1 2">
    <name type="scientific">Pontibacillus yanchengensis Y32</name>
    <dbReference type="NCBI Taxonomy" id="1385514"/>
    <lineage>
        <taxon>Bacteria</taxon>
        <taxon>Bacillati</taxon>
        <taxon>Bacillota</taxon>
        <taxon>Bacilli</taxon>
        <taxon>Bacillales</taxon>
        <taxon>Bacillaceae</taxon>
        <taxon>Pontibacillus</taxon>
    </lineage>
</organism>
<dbReference type="AlphaFoldDB" id="A0A0A2TQC7"/>